<keyword evidence="3" id="KW-0732">Signal</keyword>
<feature type="region of interest" description="Disordered" evidence="1">
    <location>
        <begin position="648"/>
        <end position="668"/>
    </location>
</feature>
<feature type="transmembrane region" description="Helical" evidence="2">
    <location>
        <begin position="1276"/>
        <end position="1293"/>
    </location>
</feature>
<keyword evidence="2" id="KW-1133">Transmembrane helix</keyword>
<dbReference type="EMBL" id="JACOFX010000006">
    <property type="protein sequence ID" value="MBC3908537.1"/>
    <property type="molecule type" value="Genomic_DNA"/>
</dbReference>
<keyword evidence="5" id="KW-1185">Reference proteome</keyword>
<evidence type="ECO:0000313" key="4">
    <source>
        <dbReference type="EMBL" id="MBC3908537.1"/>
    </source>
</evidence>
<keyword evidence="2" id="KW-0812">Transmembrane</keyword>
<organism evidence="4 5">
    <name type="scientific">Undibacterium umbellatum</name>
    <dbReference type="NCBI Taxonomy" id="2762300"/>
    <lineage>
        <taxon>Bacteria</taxon>
        <taxon>Pseudomonadati</taxon>
        <taxon>Pseudomonadota</taxon>
        <taxon>Betaproteobacteria</taxon>
        <taxon>Burkholderiales</taxon>
        <taxon>Oxalobacteraceae</taxon>
        <taxon>Undibacterium</taxon>
    </lineage>
</organism>
<evidence type="ECO:0000256" key="2">
    <source>
        <dbReference type="SAM" id="Phobius"/>
    </source>
</evidence>
<accession>A0ABR6ZBF4</accession>
<comment type="caution">
    <text evidence="4">The sequence shown here is derived from an EMBL/GenBank/DDBJ whole genome shotgun (WGS) entry which is preliminary data.</text>
</comment>
<feature type="transmembrane region" description="Helical" evidence="2">
    <location>
        <begin position="1230"/>
        <end position="1255"/>
    </location>
</feature>
<proteinExistence type="predicted"/>
<evidence type="ECO:0000256" key="3">
    <source>
        <dbReference type="SAM" id="SignalP"/>
    </source>
</evidence>
<gene>
    <name evidence="4" type="ORF">H8L47_13310</name>
</gene>
<feature type="transmembrane region" description="Helical" evidence="2">
    <location>
        <begin position="1188"/>
        <end position="1218"/>
    </location>
</feature>
<feature type="transmembrane region" description="Helical" evidence="2">
    <location>
        <begin position="1328"/>
        <end position="1352"/>
    </location>
</feature>
<keyword evidence="2" id="KW-0472">Membrane</keyword>
<sequence>MLKKWMTFLLLACSSIASTAAEFPVSAVPDPLKTWVPWALDGVENAGCPQLGQANDKQCVWPGVLEIKAHAQGASFTQELEVLRDTWVYLPGNALHWPQDVSVDGKPQPVIAREELPIIKLTRGTHKLAGRFFWSAVPEFLPLPDSAALLKLELNGKPVSFPVRDENNQLWLQRKAEADAGEQIQLRTFRKITDGVPIIVETYLRLEVSGKGREVSLSRALLPDLIPSELQSALPAVLQPDGSMKVQVRAGKWDIRLLARHPGAVKNLALPEGNGLMAEEEVWSYEATPMIRTAAIEGPSTVDPQQTTLPQEWRNLPAYLMHAGSTFGIKEIRRGDSDPAPDKLSIQRRLWLSFDGSTLTMSDQIKGDISRSSRLIMGDIAQLGRVSLSGQDQLITRGNDKLAGIEIKRGNITVSADSVVGNATRKLSAVTWQQDFDKLGIELILPAGWRLLHAGGVDKAEGAWLSRWNLLDFFVVLVIALAAGKLWGKQWGVLALFALVLSYQEMDAPRYSWIVLLALTAIVRVLPSGRFQIWIKRLQQASLLVLVLLSLAFATQQVRSALYPVLETDGNADYGFQRAQVDEAPAPAASVAVPAEVNAQVQGGAEAPPPPPVMNEESMPIQRDANKLAKANAMNSYSMVRAKSATGSRSTNYQAMDPDAKVQTGPGLPTWNRRSHRLIFDGPVKQDQQLDLWLLPPWANKILVLLRLILLGVLLVCVSDLWKGRGRGPGSANATATSGWRWRGLGKTVSIVLISSLAALASLHSEPVQAQMPSKEQLEELKEKLMRPAECLPDCAEISRMLVQINGNNVRLGLDIDAVIETSIPLPGGIKHWLPSDVRLDGKPAYVRRTGDGTIWLLAPAGRHRLELTGELMLSDTLQLPLPQKPRRVDILADAWDVAGLSDDAGVADTLQFNRRVKASNKTETSALPSFLHVTRRLILDKEWQVETTVSRHTPLGQPALAQIPLLPGEAVTTAGLTIKDGMVAVNLGPQTDSIEWRSNLPQSAQIKLSIGKQSNWAETWIVAASGIWHLSATGLPPLASDANSGENDGELVFRPWPGETLALNVERPQAIAGQTLTIDQSRLLVSPGSRATDYQLSLHLRSSRGGDYTLTLPEGAVLQRVSINHQVRPLRANGRQLVLPVMPGAQDIEVQWRLDQGMGSSYTSASVNLQQASVNNTLQLKLPHDRWLLLASGPGMGPAILFWGKLIVLLMVAVALGRFAGLPVTTRQWLLLTLGLTQVAWWSAALVVAWFFAFAQRAKMAESTTARWLFNLRQLSLVVLTMIMLGVLLAAVESGLLGQPDMQVSGNASSAHNLIWYLDRATADLQAAWVLSLPILVYRGLMLIWALWLAWSLLSWLKWGWAAFASGRLWKQKPRVLEAGGSMPEVAANVKAQAADNS</sequence>
<name>A0ABR6ZBF4_9BURK</name>
<protein>
    <submittedName>
        <fullName evidence="4">Uncharacterized protein</fullName>
    </submittedName>
</protein>
<evidence type="ECO:0000256" key="1">
    <source>
        <dbReference type="SAM" id="MobiDB-lite"/>
    </source>
</evidence>
<evidence type="ECO:0000313" key="5">
    <source>
        <dbReference type="Proteomes" id="UP000646911"/>
    </source>
</evidence>
<dbReference type="Proteomes" id="UP000646911">
    <property type="component" value="Unassembled WGS sequence"/>
</dbReference>
<reference evidence="4 5" key="1">
    <citation type="submission" date="2020-08" db="EMBL/GenBank/DDBJ databases">
        <title>Novel species isolated from subtropical streams in China.</title>
        <authorList>
            <person name="Lu H."/>
        </authorList>
    </citation>
    <scope>NUCLEOTIDE SEQUENCE [LARGE SCALE GENOMIC DNA]</scope>
    <source>
        <strain evidence="4 5">NL8W</strain>
    </source>
</reference>
<feature type="signal peptide" evidence="3">
    <location>
        <begin position="1"/>
        <end position="20"/>
    </location>
</feature>
<feature type="chain" id="PRO_5045320965" evidence="3">
    <location>
        <begin position="21"/>
        <end position="1399"/>
    </location>
</feature>